<accession>A0A3B1DE47</accession>
<feature type="non-terminal residue" evidence="1">
    <location>
        <position position="1"/>
    </location>
</feature>
<dbReference type="EMBL" id="UOGK01000193">
    <property type="protein sequence ID" value="VAX39062.1"/>
    <property type="molecule type" value="Genomic_DNA"/>
</dbReference>
<protein>
    <submittedName>
        <fullName evidence="1">Uncharacterized protein</fullName>
    </submittedName>
</protein>
<sequence>EVYIEVPAHDKGSGRVTLIIKEHQRRFDAVQEGEVAIPSSMRVPVMRADTASNTLLVERA</sequence>
<dbReference type="AlphaFoldDB" id="A0A3B1DE47"/>
<name>A0A3B1DE47_9ZZZZ</name>
<evidence type="ECO:0000313" key="1">
    <source>
        <dbReference type="EMBL" id="VAX39062.1"/>
    </source>
</evidence>
<gene>
    <name evidence="1" type="ORF">MNBD_PLANCTO03-1806</name>
</gene>
<proteinExistence type="predicted"/>
<reference evidence="1" key="1">
    <citation type="submission" date="2018-06" db="EMBL/GenBank/DDBJ databases">
        <authorList>
            <person name="Zhirakovskaya E."/>
        </authorList>
    </citation>
    <scope>NUCLEOTIDE SEQUENCE</scope>
</reference>
<organism evidence="1">
    <name type="scientific">hydrothermal vent metagenome</name>
    <dbReference type="NCBI Taxonomy" id="652676"/>
    <lineage>
        <taxon>unclassified sequences</taxon>
        <taxon>metagenomes</taxon>
        <taxon>ecological metagenomes</taxon>
    </lineage>
</organism>